<dbReference type="Pfam" id="PF01381">
    <property type="entry name" value="HTH_3"/>
    <property type="match status" value="1"/>
</dbReference>
<dbReference type="CDD" id="cd00093">
    <property type="entry name" value="HTH_XRE"/>
    <property type="match status" value="1"/>
</dbReference>
<reference evidence="2 3" key="1">
    <citation type="journal article" date="2016" name="Nat. Commun.">
        <title>Thousands of microbial genomes shed light on interconnected biogeochemical processes in an aquifer system.</title>
        <authorList>
            <person name="Anantharaman K."/>
            <person name="Brown C.T."/>
            <person name="Hug L.A."/>
            <person name="Sharon I."/>
            <person name="Castelle C.J."/>
            <person name="Probst A.J."/>
            <person name="Thomas B.C."/>
            <person name="Singh A."/>
            <person name="Wilkins M.J."/>
            <person name="Karaoz U."/>
            <person name="Brodie E.L."/>
            <person name="Williams K.H."/>
            <person name="Hubbard S.S."/>
            <person name="Banfield J.F."/>
        </authorList>
    </citation>
    <scope>NUCLEOTIDE SEQUENCE [LARGE SCALE GENOMIC DNA]</scope>
</reference>
<organism evidence="2 3">
    <name type="scientific">Candidatus Chisholmbacteria bacterium RIFCSPHIGHO2_01_FULL_49_18</name>
    <dbReference type="NCBI Taxonomy" id="1797590"/>
    <lineage>
        <taxon>Bacteria</taxon>
        <taxon>Candidatus Chisholmiibacteriota</taxon>
    </lineage>
</organism>
<dbReference type="SUPFAM" id="SSF47413">
    <property type="entry name" value="lambda repressor-like DNA-binding domains"/>
    <property type="match status" value="1"/>
</dbReference>
<accession>A0A1G1VP94</accession>
<feature type="domain" description="HTH cro/C1-type" evidence="1">
    <location>
        <begin position="42"/>
        <end position="96"/>
    </location>
</feature>
<evidence type="ECO:0000259" key="1">
    <source>
        <dbReference type="PROSITE" id="PS50943"/>
    </source>
</evidence>
<evidence type="ECO:0000313" key="2">
    <source>
        <dbReference type="EMBL" id="OGY17221.1"/>
    </source>
</evidence>
<evidence type="ECO:0000313" key="3">
    <source>
        <dbReference type="Proteomes" id="UP000179069"/>
    </source>
</evidence>
<dbReference type="Gene3D" id="1.10.260.40">
    <property type="entry name" value="lambda repressor-like DNA-binding domains"/>
    <property type="match status" value="1"/>
</dbReference>
<comment type="caution">
    <text evidence="2">The sequence shown here is derived from an EMBL/GenBank/DDBJ whole genome shotgun (WGS) entry which is preliminary data.</text>
</comment>
<dbReference type="SMART" id="SM00530">
    <property type="entry name" value="HTH_XRE"/>
    <property type="match status" value="1"/>
</dbReference>
<dbReference type="InterPro" id="IPR010982">
    <property type="entry name" value="Lambda_DNA-bd_dom_sf"/>
</dbReference>
<dbReference type="AlphaFoldDB" id="A0A1G1VP94"/>
<dbReference type="GO" id="GO:0003677">
    <property type="term" value="F:DNA binding"/>
    <property type="evidence" value="ECO:0007669"/>
    <property type="project" value="InterPro"/>
</dbReference>
<dbReference type="Proteomes" id="UP000179069">
    <property type="component" value="Unassembled WGS sequence"/>
</dbReference>
<gene>
    <name evidence="2" type="ORF">A2785_04360</name>
</gene>
<protein>
    <recommendedName>
        <fullName evidence="1">HTH cro/C1-type domain-containing protein</fullName>
    </recommendedName>
</protein>
<dbReference type="EMBL" id="MHCI01000005">
    <property type="protein sequence ID" value="OGY17221.1"/>
    <property type="molecule type" value="Genomic_DNA"/>
</dbReference>
<proteinExistence type="predicted"/>
<dbReference type="InterPro" id="IPR001387">
    <property type="entry name" value="Cro/C1-type_HTH"/>
</dbReference>
<dbReference type="PROSITE" id="PS50943">
    <property type="entry name" value="HTH_CROC1"/>
    <property type="match status" value="1"/>
</dbReference>
<sequence>MKSRKNKSFISAESLHQRWMKDPDYRREYTKLEPEFQIARQIIGARIKQKMTQEELAEKVGTGQAVISRLEGMNAKPSISLLQRVARALETKIKVTIG</sequence>
<name>A0A1G1VP94_9BACT</name>